<feature type="region of interest" description="Disordered" evidence="1">
    <location>
        <begin position="176"/>
        <end position="229"/>
    </location>
</feature>
<comment type="caution">
    <text evidence="4">The sequence shown here is derived from an EMBL/GenBank/DDBJ whole genome shotgun (WGS) entry which is preliminary data.</text>
</comment>
<keyword evidence="2" id="KW-0732">Signal</keyword>
<evidence type="ECO:0000256" key="2">
    <source>
        <dbReference type="SAM" id="SignalP"/>
    </source>
</evidence>
<evidence type="ECO:0000313" key="4">
    <source>
        <dbReference type="EMBL" id="KAF4442299.1"/>
    </source>
</evidence>
<feature type="compositionally biased region" description="Low complexity" evidence="1">
    <location>
        <begin position="192"/>
        <end position="206"/>
    </location>
</feature>
<organism evidence="4 5">
    <name type="scientific">Fusarium acutatum</name>
    <dbReference type="NCBI Taxonomy" id="78861"/>
    <lineage>
        <taxon>Eukaryota</taxon>
        <taxon>Fungi</taxon>
        <taxon>Dikarya</taxon>
        <taxon>Ascomycota</taxon>
        <taxon>Pezizomycotina</taxon>
        <taxon>Sordariomycetes</taxon>
        <taxon>Hypocreomycetidae</taxon>
        <taxon>Hypocreales</taxon>
        <taxon>Nectriaceae</taxon>
        <taxon>Fusarium</taxon>
        <taxon>Fusarium fujikuroi species complex</taxon>
    </lineage>
</organism>
<gene>
    <name evidence="4" type="ORF">FACUT_2116</name>
</gene>
<keyword evidence="5" id="KW-1185">Reference proteome</keyword>
<feature type="signal peptide" evidence="2">
    <location>
        <begin position="1"/>
        <end position="22"/>
    </location>
</feature>
<reference evidence="4 5" key="1">
    <citation type="submission" date="2020-01" db="EMBL/GenBank/DDBJ databases">
        <title>Identification and distribution of gene clusters putatively required for synthesis of sphingolipid metabolism inhibitors in phylogenetically diverse species of the filamentous fungus Fusarium.</title>
        <authorList>
            <person name="Kim H.-S."/>
            <person name="Busman M."/>
            <person name="Brown D.W."/>
            <person name="Divon H."/>
            <person name="Uhlig S."/>
            <person name="Proctor R.H."/>
        </authorList>
    </citation>
    <scope>NUCLEOTIDE SEQUENCE [LARGE SCALE GENOMIC DNA]</scope>
    <source>
        <strain evidence="4 5">NRRL 13308</strain>
    </source>
</reference>
<feature type="chain" id="PRO_5034857230" evidence="2">
    <location>
        <begin position="23"/>
        <end position="313"/>
    </location>
</feature>
<name>A0A8H4K4C8_9HYPO</name>
<evidence type="ECO:0000313" key="5">
    <source>
        <dbReference type="Proteomes" id="UP000536711"/>
    </source>
</evidence>
<dbReference type="EMBL" id="JAADJF010000047">
    <property type="protein sequence ID" value="KAF4442299.1"/>
    <property type="molecule type" value="Genomic_DNA"/>
</dbReference>
<protein>
    <submittedName>
        <fullName evidence="4">TWF1-twinfilin an actin monomer sequestering</fullName>
    </submittedName>
</protein>
<dbReference type="Proteomes" id="UP000536711">
    <property type="component" value="Unassembled WGS sequence"/>
</dbReference>
<evidence type="ECO:0000256" key="1">
    <source>
        <dbReference type="SAM" id="MobiDB-lite"/>
    </source>
</evidence>
<accession>A0A8H4K4C8</accession>
<feature type="region of interest" description="Disordered" evidence="1">
    <location>
        <begin position="241"/>
        <end position="268"/>
    </location>
</feature>
<feature type="domain" description="WSC" evidence="3">
    <location>
        <begin position="24"/>
        <end position="116"/>
    </location>
</feature>
<dbReference type="PROSITE" id="PS51212">
    <property type="entry name" value="WSC"/>
    <property type="match status" value="1"/>
</dbReference>
<feature type="compositionally biased region" description="Low complexity" evidence="1">
    <location>
        <begin position="213"/>
        <end position="224"/>
    </location>
</feature>
<dbReference type="AlphaFoldDB" id="A0A8H4K4C8"/>
<dbReference type="InterPro" id="IPR002889">
    <property type="entry name" value="WSC_carb-bd"/>
</dbReference>
<sequence length="313" mass="32325">MISHLMIAAFGVTAGLSQTSYGEHFKYWGCATVDAAGFSNPVPLPNGILTPEACQDACAGHMFAAVSPDACRCGDDVNAIKSVDEHSCNYPCTQDPNSPMCGGICPEGTPSISNLFIIEPAELQASEPVPQLENPLNQPMSINAVPASVAPQASFASDAFPVATSSPLPVVPLPQSEAVQAPAPSTEAVEQPPVTSVTPPSSTSIPSDPPVTSPNQPEQSSPQSTINFPSTLTLPSIVSPLAPAASAPDSTREVSVIPPKSRTEPSTSETLVTETGSLPSVAPSRVDVSESRRFEISMLPTIGGLLFLVIVAI</sequence>
<dbReference type="Pfam" id="PF01822">
    <property type="entry name" value="WSC"/>
    <property type="match status" value="1"/>
</dbReference>
<proteinExistence type="predicted"/>
<dbReference type="SMART" id="SM00321">
    <property type="entry name" value="WSC"/>
    <property type="match status" value="1"/>
</dbReference>
<dbReference type="OrthoDB" id="5106279at2759"/>
<evidence type="ECO:0000259" key="3">
    <source>
        <dbReference type="PROSITE" id="PS51212"/>
    </source>
</evidence>